<dbReference type="InterPro" id="IPR000125">
    <property type="entry name" value="Glyco_hydro_14A_bac"/>
</dbReference>
<evidence type="ECO:0000256" key="13">
    <source>
        <dbReference type="SAM" id="SignalP"/>
    </source>
</evidence>
<evidence type="ECO:0000256" key="12">
    <source>
        <dbReference type="SAM" id="MobiDB-lite"/>
    </source>
</evidence>
<evidence type="ECO:0000313" key="16">
    <source>
        <dbReference type="EMBL" id="MFC0212617.1"/>
    </source>
</evidence>
<dbReference type="PANTHER" id="PTHR31352">
    <property type="entry name" value="BETA-AMYLASE 1, CHLOROPLASTIC"/>
    <property type="match status" value="1"/>
</dbReference>
<dbReference type="SMART" id="SM01065">
    <property type="entry name" value="CBM_2"/>
    <property type="match status" value="1"/>
</dbReference>
<dbReference type="Gene3D" id="2.60.40.10">
    <property type="entry name" value="Immunoglobulins"/>
    <property type="match status" value="1"/>
</dbReference>
<evidence type="ECO:0000256" key="10">
    <source>
        <dbReference type="ARBA" id="ARBA00023326"/>
    </source>
</evidence>
<feature type="domain" description="SLH" evidence="15">
    <location>
        <begin position="1000"/>
        <end position="1062"/>
    </location>
</feature>
<keyword evidence="17" id="KW-1185">Reference proteome</keyword>
<dbReference type="InterPro" id="IPR017853">
    <property type="entry name" value="GH"/>
</dbReference>
<dbReference type="InterPro" id="IPR002044">
    <property type="entry name" value="CBM20"/>
</dbReference>
<protein>
    <recommendedName>
        <fullName evidence="4 11">Beta-amylase</fullName>
        <ecNumber evidence="4 11">3.2.1.2</ecNumber>
    </recommendedName>
</protein>
<dbReference type="RefSeq" id="WP_377469815.1">
    <property type="nucleotide sequence ID" value="NZ_JBHLWN010000031.1"/>
</dbReference>
<dbReference type="SUPFAM" id="SSF49452">
    <property type="entry name" value="Starch-binding domain-like"/>
    <property type="match status" value="1"/>
</dbReference>
<evidence type="ECO:0000256" key="1">
    <source>
        <dbReference type="ARBA" id="ARBA00000546"/>
    </source>
</evidence>
<evidence type="ECO:0000256" key="4">
    <source>
        <dbReference type="ARBA" id="ARBA00012594"/>
    </source>
</evidence>
<proteinExistence type="inferred from homology"/>
<dbReference type="Gene3D" id="3.20.20.80">
    <property type="entry name" value="Glycosidases"/>
    <property type="match status" value="1"/>
</dbReference>
<dbReference type="CDD" id="cd05467">
    <property type="entry name" value="CBM20"/>
    <property type="match status" value="1"/>
</dbReference>
<feature type="chain" id="PRO_5047341432" description="Beta-amylase" evidence="13">
    <location>
        <begin position="38"/>
        <end position="1125"/>
    </location>
</feature>
<evidence type="ECO:0000256" key="11">
    <source>
        <dbReference type="RuleBase" id="RU000509"/>
    </source>
</evidence>
<feature type="domain" description="SLH" evidence="15">
    <location>
        <begin position="940"/>
        <end position="999"/>
    </location>
</feature>
<dbReference type="InterPro" id="IPR001119">
    <property type="entry name" value="SLH_dom"/>
</dbReference>
<keyword evidence="9 11" id="KW-0326">Glycosidase</keyword>
<keyword evidence="6 13" id="KW-0732">Signal</keyword>
<dbReference type="SUPFAM" id="SSF51445">
    <property type="entry name" value="(Trans)glycosidases"/>
    <property type="match status" value="1"/>
</dbReference>
<feature type="compositionally biased region" description="Low complexity" evidence="12">
    <location>
        <begin position="689"/>
        <end position="711"/>
    </location>
</feature>
<gene>
    <name evidence="16" type="ORF">ACFFK0_09085</name>
</gene>
<dbReference type="PROSITE" id="PS00679">
    <property type="entry name" value="BETA_AMYLASE_2"/>
    <property type="match status" value="1"/>
</dbReference>
<dbReference type="PRINTS" id="PR00841">
    <property type="entry name" value="GLHYDLASE14A"/>
</dbReference>
<comment type="cofactor">
    <cofactor evidence="2">
        <name>Ca(2+)</name>
        <dbReference type="ChEBI" id="CHEBI:29108"/>
    </cofactor>
</comment>
<name>A0ABV6DJ20_9BACL</name>
<evidence type="ECO:0000256" key="5">
    <source>
        <dbReference type="ARBA" id="ARBA00022723"/>
    </source>
</evidence>
<reference evidence="16 17" key="1">
    <citation type="submission" date="2024-09" db="EMBL/GenBank/DDBJ databases">
        <authorList>
            <person name="Sun Q."/>
            <person name="Mori K."/>
        </authorList>
    </citation>
    <scope>NUCLEOTIDE SEQUENCE [LARGE SCALE GENOMIC DNA]</scope>
    <source>
        <strain evidence="16 17">CCM 7759</strain>
    </source>
</reference>
<keyword evidence="10 11" id="KW-0624">Polysaccharide degradation</keyword>
<dbReference type="InterPro" id="IPR001554">
    <property type="entry name" value="Glyco_hydro_14"/>
</dbReference>
<dbReference type="PANTHER" id="PTHR31352:SF1">
    <property type="entry name" value="BETA-AMYLASE 3, CHLOROPLASTIC"/>
    <property type="match status" value="1"/>
</dbReference>
<dbReference type="PRINTS" id="PR00750">
    <property type="entry name" value="BETAAMYLASE"/>
</dbReference>
<dbReference type="Pfam" id="PF01373">
    <property type="entry name" value="Glyco_hydro_14"/>
    <property type="match status" value="1"/>
</dbReference>
<comment type="catalytic activity">
    <reaction evidence="1 11">
        <text>Hydrolysis of (1-&gt;4)-alpha-D-glucosidic linkages in polysaccharides so as to remove successive maltose units from the non-reducing ends of the chains.</text>
        <dbReference type="EC" id="3.2.1.2"/>
    </reaction>
</comment>
<dbReference type="InterPro" id="IPR018238">
    <property type="entry name" value="Glyco_hydro_14_CS"/>
</dbReference>
<dbReference type="Proteomes" id="UP001589776">
    <property type="component" value="Unassembled WGS sequence"/>
</dbReference>
<dbReference type="InterPro" id="IPR013783">
    <property type="entry name" value="Ig-like_fold"/>
</dbReference>
<evidence type="ECO:0000313" key="17">
    <source>
        <dbReference type="Proteomes" id="UP001589776"/>
    </source>
</evidence>
<evidence type="ECO:0000256" key="3">
    <source>
        <dbReference type="ARBA" id="ARBA00005652"/>
    </source>
</evidence>
<comment type="caution">
    <text evidence="16">The sequence shown here is derived from an EMBL/GenBank/DDBJ whole genome shotgun (WGS) entry which is preliminary data.</text>
</comment>
<dbReference type="EMBL" id="JBHLWN010000031">
    <property type="protein sequence ID" value="MFC0212617.1"/>
    <property type="molecule type" value="Genomic_DNA"/>
</dbReference>
<feature type="domain" description="CBM20" evidence="14">
    <location>
        <begin position="458"/>
        <end position="563"/>
    </location>
</feature>
<comment type="similarity">
    <text evidence="3 11">Belongs to the glycosyl hydrolase 14 family.</text>
</comment>
<dbReference type="PROSITE" id="PS51272">
    <property type="entry name" value="SLH"/>
    <property type="match status" value="3"/>
</dbReference>
<keyword evidence="7 11" id="KW-0378">Hydrolase</keyword>
<keyword evidence="8 11" id="KW-0119">Carbohydrate metabolism</keyword>
<feature type="signal peptide" evidence="13">
    <location>
        <begin position="1"/>
        <end position="37"/>
    </location>
</feature>
<feature type="domain" description="SLH" evidence="15">
    <location>
        <begin position="1065"/>
        <end position="1125"/>
    </location>
</feature>
<dbReference type="PROSITE" id="PS51166">
    <property type="entry name" value="CBM20"/>
    <property type="match status" value="1"/>
</dbReference>
<accession>A0ABV6DJ20</accession>
<dbReference type="EC" id="3.2.1.2" evidence="4 11"/>
<dbReference type="Pfam" id="PF00686">
    <property type="entry name" value="CBM_20"/>
    <property type="match status" value="1"/>
</dbReference>
<feature type="region of interest" description="Disordered" evidence="12">
    <location>
        <begin position="676"/>
        <end position="726"/>
    </location>
</feature>
<sequence length="1125" mass="121399">MALQNNRLWKAYKAALALLLTLILLIGSALTPTAAQASTGTDTKIVVMLNLEDVTNFDDFDKQLATLKNSGVYGVEVDMWWHHFEPAKGQYDWSYYDTLFSHIEHAGLKIAPIFSFHQCGGNVGDTCDYPIPSWVWNEGTAEEMKFKSESGYMDNQYIAPWFKTAETWYSAAFQSFAANMSKYKSSIEKIHIGLGPAGELRYPSYNFNDANEPWQYPKRGLFQAYSTAAVADFQASMQSKYTSIDVLNTVWGSTYGSFAEIQPPKGDVFYTSGDYERAYGVDFLTWYQEVLTKHFASIVTKAHQQLDAAFGVRLSAKIPGIHWQFSNPDAPHSAEHATGLYDYSTLIDKFKENDVDLTFTCLEMTNEANGGGLAPNFSKPQDLVDLVAGLAKAKGVALEGENALSIGNAEAYKPIYDVLSKHPFDIFTLLRLQDVVRANGTATPLLASFISVIQTGQLPEKPTQSVTFVVYDRNPDPDSRNVYIVGNNAAIGNWNPSNAIQGQYAGGGYWKVTLDLKATESYNFKAIKKDSSGNVEWEQGSDHSWTVPHVPGAAAMFKSDWQTTGPVSGYTHYITGDVVLNGAAQAGTTVTLTDKDGNVIESAVFGEQTSTKGVISPDNDTSKVRYYFAVPAGTYYLHAVNGANSVGISVHANSQTTQDVNGSTYLYNIVLELQLPSTPGGDSSPGDDTPSNGNTPPSGNSSGANNGAPTNITNNKPATKPAVLPKDTPAVEITGTMEVKTSNSAAQVTLESDKTVAAINDAKSDVKAFVLSIPRTDGVNALTISLPAAVLKAVETKGGTEAVIVVTTQFGNYTLPLRAIGKLTDGMISLTVAQAPGSTAQQLQQSAAANKLQVIGTPVTFTVEQVDAAGGKREVQDFHNVYVPRSLQAGKMVDSTTTTAVKVNADGSIIPVPTYFAKEDSGEYAAVINRTSNSTYALVTGSKSFADTKGFWAEANIAKMASHLLVNGMTDTTFEPQANMTRAQFTSMMVRALGLSDRKGASGFTDVTEKDWYYTDVGIAVSAGLIEGYGDTFKPNDHVTREQIAAIVTRALQFAGKTTDAGNVNLTFSDTEHISPWALPFISAAVKLGILDGDDKGQLRPDQQATRAEGAVMLERMLQSLHFIN</sequence>
<evidence type="ECO:0000256" key="9">
    <source>
        <dbReference type="ARBA" id="ARBA00023295"/>
    </source>
</evidence>
<evidence type="ECO:0000256" key="6">
    <source>
        <dbReference type="ARBA" id="ARBA00022729"/>
    </source>
</evidence>
<organism evidence="16 17">
    <name type="scientific">Paenibacillus chartarius</name>
    <dbReference type="NCBI Taxonomy" id="747481"/>
    <lineage>
        <taxon>Bacteria</taxon>
        <taxon>Bacillati</taxon>
        <taxon>Bacillota</taxon>
        <taxon>Bacilli</taxon>
        <taxon>Bacillales</taxon>
        <taxon>Paenibacillaceae</taxon>
        <taxon>Paenibacillus</taxon>
    </lineage>
</organism>
<evidence type="ECO:0000256" key="8">
    <source>
        <dbReference type="ARBA" id="ARBA00023277"/>
    </source>
</evidence>
<dbReference type="InterPro" id="IPR013784">
    <property type="entry name" value="Carb-bd-like_fold"/>
</dbReference>
<evidence type="ECO:0000256" key="7">
    <source>
        <dbReference type="ARBA" id="ARBA00022801"/>
    </source>
</evidence>
<evidence type="ECO:0000259" key="15">
    <source>
        <dbReference type="PROSITE" id="PS51272"/>
    </source>
</evidence>
<dbReference type="PROSITE" id="PS00506">
    <property type="entry name" value="BETA_AMYLASE_1"/>
    <property type="match status" value="1"/>
</dbReference>
<keyword evidence="5" id="KW-0479">Metal-binding</keyword>
<evidence type="ECO:0000259" key="14">
    <source>
        <dbReference type="PROSITE" id="PS51166"/>
    </source>
</evidence>
<evidence type="ECO:0000256" key="2">
    <source>
        <dbReference type="ARBA" id="ARBA00001913"/>
    </source>
</evidence>
<dbReference type="Pfam" id="PF00395">
    <property type="entry name" value="SLH"/>
    <property type="match status" value="3"/>
</dbReference>